<dbReference type="InterPro" id="IPR000531">
    <property type="entry name" value="Beta-barrel_TonB"/>
</dbReference>
<dbReference type="PATRIC" id="fig|1203610.3.peg.2511"/>
<dbReference type="AlphaFoldDB" id="A0A0F5JB83"/>
<gene>
    <name evidence="13" type="ORF">HMPREF1536_02446</name>
</gene>
<dbReference type="EMBL" id="AQHW01000015">
    <property type="protein sequence ID" value="KKB54993.1"/>
    <property type="molecule type" value="Genomic_DNA"/>
</dbReference>
<keyword evidence="4" id="KW-0406">Ion transport</keyword>
<sequence>MEINQKIQRMKRFTSFRVIAILFLFLFSQYTFLWSQTITLSGNVLTIKSAFAEIEEQTDMSIDYDESVINLHRKIDTAIDGKSLEETMNILLKGTGCSFVVKNNHIVISANAKDTGKSLTVTGVITDEHGDPVIGVNVVEKGTTNGCISDMDGRYSLDVQANSVLQISYIGYISREIRVNNQKVINVQLTEDTQNLEEVVVVGYGTQRRKDLTGAVSSINTSEIQSRSVPSVAGSLQGKMSGVMIQETGGDLTGRFQFSVRGTGSVTGSNDPLLIVDGVPLFNNDLSTLNTKDVVSVDVLKDASASAIYGARASNGVVIITTKRGQTGKPVISFSMDLGFENIAKRYEVLTTDQQRRLFVEAFKNTNRNPEVYENINDPVWQIQTDWQDLGTRTGVRQNYNLSVQGGSENNKYAISGSFSRRLGTMKNSDLNEFFLRANNDISIGKRLKIASSLSGAHQRQNKLSNDAWGSGAYQRLISSHTYLPAYDETGDFFAVTSAADPYFGENSNPLINQLMDVNKENSSRMMASIKLDYKILDDLIFTVNTGADLGFVNGYRYLPVYKYGRYTRTEGSTTNTSKETINWVTEATLQYSKTWKKHSLSALIGASAQQYVVKQTSTTGTGTIDNSLDQLSNQTNFTATGTSVTSALASTFVRLNYSFNDRYLFTGTVRRDGSSKFGPDKRYGIFPSISGAWRMSEEAFLRDVDFLTNLKLRVGYGLTGNQNIGDFAYVTRAGASPYIWGNSMVVGNSSVNMGNPKLQWESAQQFNVGLDASFLRDRLSVVIDYYDKRSKDLLIQTPVPYIAAVTENPYVNLGSVQNRGLEVGINSRNIETKKFSWTTSFNISFNKNKVLDIGTNALGEPLQIPGENISLPNDFANLTKEGHPVGAFYMYQFDGIWQKNEAEEAALFGAVPGDPKFVDRNNSKSLDTGDKDFVGSPLPTYFGGFTNTFRYGPFSLNIFFNFAGGNKIYHAMRNLNARAVPFNQQLAEVADFWTENNPSNTIPRPSQGGNTTFLATRVSTNYLEDGKYLRLKNVSFSYALPKAFLTKLNISDATVSVSGANLVTFTKYTGLDPEASSTTSLLSGGIDYTPYPSTRFYSFSLQLSF</sequence>
<dbReference type="Pfam" id="PF00593">
    <property type="entry name" value="TonB_dep_Rec_b-barrel"/>
    <property type="match status" value="1"/>
</dbReference>
<evidence type="ECO:0000256" key="11">
    <source>
        <dbReference type="RuleBase" id="RU003357"/>
    </source>
</evidence>
<dbReference type="NCBIfam" id="TIGR04057">
    <property type="entry name" value="SusC_RagA_signa"/>
    <property type="match status" value="1"/>
</dbReference>
<evidence type="ECO:0000256" key="10">
    <source>
        <dbReference type="PROSITE-ProRule" id="PRU01360"/>
    </source>
</evidence>
<comment type="similarity">
    <text evidence="10 11">Belongs to the TonB-dependent receptor family.</text>
</comment>
<reference evidence="13 14" key="1">
    <citation type="submission" date="2013-04" db="EMBL/GenBank/DDBJ databases">
        <title>The Genome Sequence of Parabacteroides gordonii DSM 23371.</title>
        <authorList>
            <consortium name="The Broad Institute Genomics Platform"/>
            <person name="Earl A."/>
            <person name="Ward D."/>
            <person name="Feldgarden M."/>
            <person name="Gevers D."/>
            <person name="Martens E."/>
            <person name="Sakamoto M."/>
            <person name="Benno Y."/>
            <person name="Suzuki N."/>
            <person name="Matsunaga N."/>
            <person name="Koshihara K."/>
            <person name="Seki M."/>
            <person name="Komiya H."/>
            <person name="Walker B."/>
            <person name="Young S."/>
            <person name="Zeng Q."/>
            <person name="Gargeya S."/>
            <person name="Fitzgerald M."/>
            <person name="Haas B."/>
            <person name="Abouelleil A."/>
            <person name="Allen A.W."/>
            <person name="Alvarado L."/>
            <person name="Arachchi H.M."/>
            <person name="Berlin A.M."/>
            <person name="Chapman S.B."/>
            <person name="Gainer-Dewar J."/>
            <person name="Goldberg J."/>
            <person name="Griggs A."/>
            <person name="Gujja S."/>
            <person name="Hansen M."/>
            <person name="Howarth C."/>
            <person name="Imamovic A."/>
            <person name="Ireland A."/>
            <person name="Larimer J."/>
            <person name="McCowan C."/>
            <person name="Murphy C."/>
            <person name="Pearson M."/>
            <person name="Poon T.W."/>
            <person name="Priest M."/>
            <person name="Roberts A."/>
            <person name="Saif S."/>
            <person name="Shea T."/>
            <person name="Sisk P."/>
            <person name="Sykes S."/>
            <person name="Wortman J."/>
            <person name="Nusbaum C."/>
            <person name="Birren B."/>
        </authorList>
    </citation>
    <scope>NUCLEOTIDE SEQUENCE [LARGE SCALE GENOMIC DNA]</scope>
    <source>
        <strain evidence="13 14">MS-1</strain>
    </source>
</reference>
<evidence type="ECO:0000313" key="14">
    <source>
        <dbReference type="Proteomes" id="UP000033035"/>
    </source>
</evidence>
<evidence type="ECO:0000256" key="5">
    <source>
        <dbReference type="ARBA" id="ARBA00022692"/>
    </source>
</evidence>
<dbReference type="Pfam" id="PF07660">
    <property type="entry name" value="STN"/>
    <property type="match status" value="1"/>
</dbReference>
<dbReference type="Pfam" id="PF13715">
    <property type="entry name" value="CarbopepD_reg_2"/>
    <property type="match status" value="1"/>
</dbReference>
<dbReference type="InterPro" id="IPR023996">
    <property type="entry name" value="TonB-dep_OMP_SusC/RagA"/>
</dbReference>
<dbReference type="Gene3D" id="2.40.170.20">
    <property type="entry name" value="TonB-dependent receptor, beta-barrel domain"/>
    <property type="match status" value="1"/>
</dbReference>
<keyword evidence="14" id="KW-1185">Reference proteome</keyword>
<keyword evidence="6" id="KW-0408">Iron</keyword>
<evidence type="ECO:0000256" key="1">
    <source>
        <dbReference type="ARBA" id="ARBA00004571"/>
    </source>
</evidence>
<dbReference type="SUPFAM" id="SSF49464">
    <property type="entry name" value="Carboxypeptidase regulatory domain-like"/>
    <property type="match status" value="1"/>
</dbReference>
<comment type="caution">
    <text evidence="13">The sequence shown here is derived from an EMBL/GenBank/DDBJ whole genome shotgun (WGS) entry which is preliminary data.</text>
</comment>
<organism evidence="13 14">
    <name type="scientific">Parabacteroides gordonii MS-1 = DSM 23371</name>
    <dbReference type="NCBI Taxonomy" id="1203610"/>
    <lineage>
        <taxon>Bacteria</taxon>
        <taxon>Pseudomonadati</taxon>
        <taxon>Bacteroidota</taxon>
        <taxon>Bacteroidia</taxon>
        <taxon>Bacteroidales</taxon>
        <taxon>Tannerellaceae</taxon>
        <taxon>Parabacteroides</taxon>
    </lineage>
</organism>
<feature type="domain" description="Secretin/TonB short N-terminal" evidence="12">
    <location>
        <begin position="60"/>
        <end position="111"/>
    </location>
</feature>
<evidence type="ECO:0000256" key="6">
    <source>
        <dbReference type="ARBA" id="ARBA00023004"/>
    </source>
</evidence>
<dbReference type="FunFam" id="2.60.40.1120:FF:000003">
    <property type="entry name" value="Outer membrane protein Omp121"/>
    <property type="match status" value="1"/>
</dbReference>
<name>A0A0F5JB83_9BACT</name>
<dbReference type="Gene3D" id="2.170.130.10">
    <property type="entry name" value="TonB-dependent receptor, plug domain"/>
    <property type="match status" value="1"/>
</dbReference>
<accession>A0A0F5JB83</accession>
<proteinExistence type="inferred from homology"/>
<dbReference type="RefSeq" id="WP_081693420.1">
    <property type="nucleotide sequence ID" value="NZ_KE386764.1"/>
</dbReference>
<evidence type="ECO:0000256" key="4">
    <source>
        <dbReference type="ARBA" id="ARBA00022496"/>
    </source>
</evidence>
<evidence type="ECO:0000256" key="7">
    <source>
        <dbReference type="ARBA" id="ARBA00023077"/>
    </source>
</evidence>
<dbReference type="Proteomes" id="UP000033035">
    <property type="component" value="Unassembled WGS sequence"/>
</dbReference>
<evidence type="ECO:0000256" key="2">
    <source>
        <dbReference type="ARBA" id="ARBA00022448"/>
    </source>
</evidence>
<dbReference type="InterPro" id="IPR036942">
    <property type="entry name" value="Beta-barrel_TonB_sf"/>
</dbReference>
<dbReference type="SUPFAM" id="SSF56935">
    <property type="entry name" value="Porins"/>
    <property type="match status" value="1"/>
</dbReference>
<comment type="subcellular location">
    <subcellularLocation>
        <location evidence="1 10">Cell outer membrane</location>
        <topology evidence="1 10">Multi-pass membrane protein</topology>
    </subcellularLocation>
</comment>
<keyword evidence="5 10" id="KW-0812">Transmembrane</keyword>
<dbReference type="GO" id="GO:0009279">
    <property type="term" value="C:cell outer membrane"/>
    <property type="evidence" value="ECO:0007669"/>
    <property type="project" value="UniProtKB-SubCell"/>
</dbReference>
<keyword evidence="7 11" id="KW-0798">TonB box</keyword>
<evidence type="ECO:0000256" key="3">
    <source>
        <dbReference type="ARBA" id="ARBA00022452"/>
    </source>
</evidence>
<dbReference type="GO" id="GO:0006826">
    <property type="term" value="P:iron ion transport"/>
    <property type="evidence" value="ECO:0007669"/>
    <property type="project" value="UniProtKB-KW"/>
</dbReference>
<dbReference type="InterPro" id="IPR023997">
    <property type="entry name" value="TonB-dep_OMP_SusC/RagA_CS"/>
</dbReference>
<keyword evidence="2 10" id="KW-0813">Transport</keyword>
<dbReference type="Gene3D" id="2.60.40.1120">
    <property type="entry name" value="Carboxypeptidase-like, regulatory domain"/>
    <property type="match status" value="1"/>
</dbReference>
<dbReference type="InterPro" id="IPR037066">
    <property type="entry name" value="Plug_dom_sf"/>
</dbReference>
<dbReference type="HOGENOM" id="CLU_004317_0_2_10"/>
<evidence type="ECO:0000256" key="9">
    <source>
        <dbReference type="ARBA" id="ARBA00023237"/>
    </source>
</evidence>
<dbReference type="NCBIfam" id="TIGR04056">
    <property type="entry name" value="OMP_RagA_SusC"/>
    <property type="match status" value="1"/>
</dbReference>
<dbReference type="STRING" id="1203610.HMPREF1536_02446"/>
<keyword evidence="3 10" id="KW-1134">Transmembrane beta strand</keyword>
<evidence type="ECO:0000259" key="12">
    <source>
        <dbReference type="SMART" id="SM00965"/>
    </source>
</evidence>
<dbReference type="InterPro" id="IPR012910">
    <property type="entry name" value="Plug_dom"/>
</dbReference>
<evidence type="ECO:0000313" key="13">
    <source>
        <dbReference type="EMBL" id="KKB54993.1"/>
    </source>
</evidence>
<keyword evidence="4" id="KW-0410">Iron transport</keyword>
<dbReference type="Pfam" id="PF07715">
    <property type="entry name" value="Plug"/>
    <property type="match status" value="1"/>
</dbReference>
<dbReference type="InterPro" id="IPR039426">
    <property type="entry name" value="TonB-dep_rcpt-like"/>
</dbReference>
<protein>
    <submittedName>
        <fullName evidence="13">SusC/RagA family TonB-linked outer membrane protein</fullName>
    </submittedName>
</protein>
<evidence type="ECO:0000256" key="8">
    <source>
        <dbReference type="ARBA" id="ARBA00023136"/>
    </source>
</evidence>
<dbReference type="InterPro" id="IPR011662">
    <property type="entry name" value="Secretin/TonB_short_N"/>
</dbReference>
<dbReference type="InterPro" id="IPR008969">
    <property type="entry name" value="CarboxyPept-like_regulatory"/>
</dbReference>
<dbReference type="PROSITE" id="PS52016">
    <property type="entry name" value="TONB_DEPENDENT_REC_3"/>
    <property type="match status" value="1"/>
</dbReference>
<keyword evidence="9 10" id="KW-0998">Cell outer membrane</keyword>
<keyword evidence="8 10" id="KW-0472">Membrane</keyword>
<dbReference type="SMART" id="SM00965">
    <property type="entry name" value="STN"/>
    <property type="match status" value="1"/>
</dbReference>